<comment type="caution">
    <text evidence="2">The sequence shown here is derived from an EMBL/GenBank/DDBJ whole genome shotgun (WGS) entry which is preliminary data.</text>
</comment>
<protein>
    <submittedName>
        <fullName evidence="2">Uncharacterized protein</fullName>
    </submittedName>
</protein>
<sequence length="189" mass="19913">MAVFASARDADAGARVLEIRKELEADCGHLSASQADLLARAHFLGGGGGVEELEADCGHISASQADLLARAHFLGGCGCGEEEEEAEVFSTPPLTQQDPQRQGQSQRGQAGEGEDGIAMCSMPFTQTQPSSPSSASSSSSDSRPRKPRKPRIWTATATPTPTPSPSPELDPLRQERAHGPHRSSSNHQS</sequence>
<dbReference type="OrthoDB" id="680252at2759"/>
<gene>
    <name evidence="2" type="ORF">NCGR_LOCUS5140</name>
</gene>
<accession>A0A811MQ45</accession>
<reference evidence="2" key="1">
    <citation type="submission" date="2020-10" db="EMBL/GenBank/DDBJ databases">
        <authorList>
            <person name="Han B."/>
            <person name="Lu T."/>
            <person name="Zhao Q."/>
            <person name="Huang X."/>
            <person name="Zhao Y."/>
        </authorList>
    </citation>
    <scope>NUCLEOTIDE SEQUENCE</scope>
</reference>
<organism evidence="2 3">
    <name type="scientific">Miscanthus lutarioriparius</name>
    <dbReference type="NCBI Taxonomy" id="422564"/>
    <lineage>
        <taxon>Eukaryota</taxon>
        <taxon>Viridiplantae</taxon>
        <taxon>Streptophyta</taxon>
        <taxon>Embryophyta</taxon>
        <taxon>Tracheophyta</taxon>
        <taxon>Spermatophyta</taxon>
        <taxon>Magnoliopsida</taxon>
        <taxon>Liliopsida</taxon>
        <taxon>Poales</taxon>
        <taxon>Poaceae</taxon>
        <taxon>PACMAD clade</taxon>
        <taxon>Panicoideae</taxon>
        <taxon>Andropogonodae</taxon>
        <taxon>Andropogoneae</taxon>
        <taxon>Saccharinae</taxon>
        <taxon>Miscanthus</taxon>
    </lineage>
</organism>
<dbReference type="Proteomes" id="UP000604825">
    <property type="component" value="Unassembled WGS sequence"/>
</dbReference>
<evidence type="ECO:0000313" key="2">
    <source>
        <dbReference type="EMBL" id="CAD6207642.1"/>
    </source>
</evidence>
<dbReference type="AlphaFoldDB" id="A0A811MQ45"/>
<evidence type="ECO:0000313" key="3">
    <source>
        <dbReference type="Proteomes" id="UP000604825"/>
    </source>
</evidence>
<feature type="compositionally biased region" description="Low complexity" evidence="1">
    <location>
        <begin position="96"/>
        <end position="109"/>
    </location>
</feature>
<evidence type="ECO:0000256" key="1">
    <source>
        <dbReference type="SAM" id="MobiDB-lite"/>
    </source>
</evidence>
<feature type="compositionally biased region" description="Low complexity" evidence="1">
    <location>
        <begin position="129"/>
        <end position="141"/>
    </location>
</feature>
<name>A0A811MQ45_9POAL</name>
<proteinExistence type="predicted"/>
<keyword evidence="3" id="KW-1185">Reference proteome</keyword>
<dbReference type="EMBL" id="CAJGYO010000001">
    <property type="protein sequence ID" value="CAD6207642.1"/>
    <property type="molecule type" value="Genomic_DNA"/>
</dbReference>
<feature type="region of interest" description="Disordered" evidence="1">
    <location>
        <begin position="84"/>
        <end position="189"/>
    </location>
</feature>